<dbReference type="Gene3D" id="3.30.40.10">
    <property type="entry name" value="Zinc/RING finger domain, C3HC4 (zinc finger)"/>
    <property type="match status" value="1"/>
</dbReference>
<proteinExistence type="predicted"/>
<evidence type="ECO:0000313" key="1">
    <source>
        <dbReference type="EMBL" id="CAI6374345.1"/>
    </source>
</evidence>
<dbReference type="Proteomes" id="UP001160148">
    <property type="component" value="Unassembled WGS sequence"/>
</dbReference>
<reference evidence="1 2" key="1">
    <citation type="submission" date="2023-01" db="EMBL/GenBank/DDBJ databases">
        <authorList>
            <person name="Whitehead M."/>
        </authorList>
    </citation>
    <scope>NUCLEOTIDE SEQUENCE [LARGE SCALE GENOMIC DNA]</scope>
</reference>
<evidence type="ECO:0008006" key="3">
    <source>
        <dbReference type="Google" id="ProtNLM"/>
    </source>
</evidence>
<dbReference type="EMBL" id="CARXXK010001195">
    <property type="protein sequence ID" value="CAI6374345.1"/>
    <property type="molecule type" value="Genomic_DNA"/>
</dbReference>
<dbReference type="SUPFAM" id="SSF57850">
    <property type="entry name" value="RING/U-box"/>
    <property type="match status" value="1"/>
</dbReference>
<keyword evidence="2" id="KW-1185">Reference proteome</keyword>
<protein>
    <recommendedName>
        <fullName evidence="3">RING-type domain-containing protein</fullName>
    </recommendedName>
</protein>
<dbReference type="InterPro" id="IPR013083">
    <property type="entry name" value="Znf_RING/FYVE/PHD"/>
</dbReference>
<name>A0AAV0Y0B5_9HEMI</name>
<evidence type="ECO:0000313" key="2">
    <source>
        <dbReference type="Proteomes" id="UP001160148"/>
    </source>
</evidence>
<comment type="caution">
    <text evidence="1">The sequence shown here is derived from an EMBL/GenBank/DDBJ whole genome shotgun (WGS) entry which is preliminary data.</text>
</comment>
<dbReference type="AlphaFoldDB" id="A0AAV0Y0B5"/>
<gene>
    <name evidence="1" type="ORF">MEUPH1_LOCUS27982</name>
</gene>
<accession>A0AAV0Y0B5</accession>
<sequence length="85" mass="9699">MIFMVELDARSRQLELENIPFAEVPAVLPSLENDGEICVVCRVEERTHALIPCGHKVLCEECVYLLEPKRGPICNVDFTTSIRIW</sequence>
<organism evidence="1 2">
    <name type="scientific">Macrosiphum euphorbiae</name>
    <name type="common">potato aphid</name>
    <dbReference type="NCBI Taxonomy" id="13131"/>
    <lineage>
        <taxon>Eukaryota</taxon>
        <taxon>Metazoa</taxon>
        <taxon>Ecdysozoa</taxon>
        <taxon>Arthropoda</taxon>
        <taxon>Hexapoda</taxon>
        <taxon>Insecta</taxon>
        <taxon>Pterygota</taxon>
        <taxon>Neoptera</taxon>
        <taxon>Paraneoptera</taxon>
        <taxon>Hemiptera</taxon>
        <taxon>Sternorrhyncha</taxon>
        <taxon>Aphidomorpha</taxon>
        <taxon>Aphidoidea</taxon>
        <taxon>Aphididae</taxon>
        <taxon>Macrosiphini</taxon>
        <taxon>Macrosiphum</taxon>
    </lineage>
</organism>
<dbReference type="Pfam" id="PF13920">
    <property type="entry name" value="zf-C3HC4_3"/>
    <property type="match status" value="1"/>
</dbReference>